<keyword evidence="2" id="KW-0812">Transmembrane</keyword>
<reference evidence="3" key="1">
    <citation type="journal article" date="2020" name="bioRxiv">
        <title>Hybrid origin of Populus tomentosa Carr. identified through genome sequencing and phylogenomic analysis.</title>
        <authorList>
            <person name="An X."/>
            <person name="Gao K."/>
            <person name="Chen Z."/>
            <person name="Li J."/>
            <person name="Yang X."/>
            <person name="Yang X."/>
            <person name="Zhou J."/>
            <person name="Guo T."/>
            <person name="Zhao T."/>
            <person name="Huang S."/>
            <person name="Miao D."/>
            <person name="Khan W.U."/>
            <person name="Rao P."/>
            <person name="Ye M."/>
            <person name="Lei B."/>
            <person name="Liao W."/>
            <person name="Wang J."/>
            <person name="Ji L."/>
            <person name="Li Y."/>
            <person name="Guo B."/>
            <person name="Mustafa N.S."/>
            <person name="Li S."/>
            <person name="Yun Q."/>
            <person name="Keller S.R."/>
            <person name="Mao J."/>
            <person name="Zhang R."/>
            <person name="Strauss S.H."/>
        </authorList>
    </citation>
    <scope>NUCLEOTIDE SEQUENCE</scope>
    <source>
        <strain evidence="3">GM15</strain>
        <tissue evidence="3">Leaf</tissue>
    </source>
</reference>
<evidence type="ECO:0000313" key="4">
    <source>
        <dbReference type="Proteomes" id="UP000886885"/>
    </source>
</evidence>
<feature type="region of interest" description="Disordered" evidence="1">
    <location>
        <begin position="77"/>
        <end position="110"/>
    </location>
</feature>
<keyword evidence="4" id="KW-1185">Reference proteome</keyword>
<proteinExistence type="predicted"/>
<dbReference type="Proteomes" id="UP000886885">
    <property type="component" value="Chromosome 8A"/>
</dbReference>
<accession>A0A8X7ZCR9</accession>
<dbReference type="EMBL" id="JAAWWB010000015">
    <property type="protein sequence ID" value="KAG6765137.1"/>
    <property type="molecule type" value="Genomic_DNA"/>
</dbReference>
<keyword evidence="2" id="KW-0472">Membrane</keyword>
<sequence length="197" mass="21799">MPGLNFRGEYIKLETNDGTASLPFVHLQILKSGAIVFVEPILIICWIYFGLNEVWTNKWKGGLRIHEAIVQERTAANYASASNTRSDEPRGKEIAADDSTSTSEKPPIDSEVQEVQADLELTKASLRVKIHYQCALPGFAVMLDTVGPELQVINKTENSIPLQEDNFTVLSPDLDREATSSLLSMNFTELSTRGEDG</sequence>
<name>A0A8X7ZCR9_POPTO</name>
<evidence type="ECO:0000313" key="3">
    <source>
        <dbReference type="EMBL" id="KAG6765137.1"/>
    </source>
</evidence>
<comment type="caution">
    <text evidence="3">The sequence shown here is derived from an EMBL/GenBank/DDBJ whole genome shotgun (WGS) entry which is preliminary data.</text>
</comment>
<organism evidence="3 4">
    <name type="scientific">Populus tomentosa</name>
    <name type="common">Chinese white poplar</name>
    <dbReference type="NCBI Taxonomy" id="118781"/>
    <lineage>
        <taxon>Eukaryota</taxon>
        <taxon>Viridiplantae</taxon>
        <taxon>Streptophyta</taxon>
        <taxon>Embryophyta</taxon>
        <taxon>Tracheophyta</taxon>
        <taxon>Spermatophyta</taxon>
        <taxon>Magnoliopsida</taxon>
        <taxon>eudicotyledons</taxon>
        <taxon>Gunneridae</taxon>
        <taxon>Pentapetalae</taxon>
        <taxon>rosids</taxon>
        <taxon>fabids</taxon>
        <taxon>Malpighiales</taxon>
        <taxon>Salicaceae</taxon>
        <taxon>Saliceae</taxon>
        <taxon>Populus</taxon>
    </lineage>
</organism>
<protein>
    <submittedName>
        <fullName evidence="3">Uncharacterized protein</fullName>
    </submittedName>
</protein>
<evidence type="ECO:0000256" key="2">
    <source>
        <dbReference type="SAM" id="Phobius"/>
    </source>
</evidence>
<feature type="transmembrane region" description="Helical" evidence="2">
    <location>
        <begin position="29"/>
        <end position="51"/>
    </location>
</feature>
<feature type="compositionally biased region" description="Basic and acidic residues" evidence="1">
    <location>
        <begin position="85"/>
        <end position="95"/>
    </location>
</feature>
<dbReference type="AlphaFoldDB" id="A0A8X7ZCR9"/>
<keyword evidence="2" id="KW-1133">Transmembrane helix</keyword>
<dbReference type="OrthoDB" id="108365at2759"/>
<evidence type="ECO:0000256" key="1">
    <source>
        <dbReference type="SAM" id="MobiDB-lite"/>
    </source>
</evidence>
<gene>
    <name evidence="3" type="ORF">POTOM_029155</name>
</gene>